<dbReference type="EMBL" id="VBOS01000511">
    <property type="protein sequence ID" value="TMQ47790.1"/>
    <property type="molecule type" value="Genomic_DNA"/>
</dbReference>
<dbReference type="InterPro" id="IPR008880">
    <property type="entry name" value="Trigger_fac_C"/>
</dbReference>
<evidence type="ECO:0000313" key="4">
    <source>
        <dbReference type="EMBL" id="TMQ47790.1"/>
    </source>
</evidence>
<gene>
    <name evidence="4" type="ORF">E6K72_13670</name>
</gene>
<dbReference type="InterPro" id="IPR037041">
    <property type="entry name" value="Trigger_fac_C_sf"/>
</dbReference>
<dbReference type="Gene3D" id="1.10.3120.10">
    <property type="entry name" value="Trigger factor, C-terminal domain"/>
    <property type="match status" value="1"/>
</dbReference>
<dbReference type="SUPFAM" id="SSF109998">
    <property type="entry name" value="Triger factor/SurA peptide-binding domain-like"/>
    <property type="match status" value="1"/>
</dbReference>
<name>A0A538S8U1_UNCEI</name>
<reference evidence="4 5" key="1">
    <citation type="journal article" date="2019" name="Nat. Microbiol.">
        <title>Mediterranean grassland soil C-N compound turnover is dependent on rainfall and depth, and is mediated by genomically divergent microorganisms.</title>
        <authorList>
            <person name="Diamond S."/>
            <person name="Andeer P.F."/>
            <person name="Li Z."/>
            <person name="Crits-Christoph A."/>
            <person name="Burstein D."/>
            <person name="Anantharaman K."/>
            <person name="Lane K.R."/>
            <person name="Thomas B.C."/>
            <person name="Pan C."/>
            <person name="Northen T.R."/>
            <person name="Banfield J.F."/>
        </authorList>
    </citation>
    <scope>NUCLEOTIDE SEQUENCE [LARGE SCALE GENOMIC DNA]</scope>
    <source>
        <strain evidence="4">WS_2</strain>
    </source>
</reference>
<dbReference type="GO" id="GO:0015031">
    <property type="term" value="P:protein transport"/>
    <property type="evidence" value="ECO:0007669"/>
    <property type="project" value="InterPro"/>
</dbReference>
<evidence type="ECO:0000259" key="3">
    <source>
        <dbReference type="Pfam" id="PF05698"/>
    </source>
</evidence>
<dbReference type="Pfam" id="PF05698">
    <property type="entry name" value="Trigger_C"/>
    <property type="match status" value="1"/>
</dbReference>
<evidence type="ECO:0000313" key="5">
    <source>
        <dbReference type="Proteomes" id="UP000317716"/>
    </source>
</evidence>
<accession>A0A538S8U1</accession>
<protein>
    <recommendedName>
        <fullName evidence="3">Trigger factor C-terminal domain-containing protein</fullName>
    </recommendedName>
</protein>
<dbReference type="GO" id="GO:0006457">
    <property type="term" value="P:protein folding"/>
    <property type="evidence" value="ECO:0007669"/>
    <property type="project" value="InterPro"/>
</dbReference>
<dbReference type="InterPro" id="IPR027304">
    <property type="entry name" value="Trigger_fact/SurA_dom_sf"/>
</dbReference>
<sequence>GQTVRYMVRIRKIQEKKLRDLDDTFAREVFRLESLEELRSRVRLSLEGEERVRIQREVEGAIADELIRRNPFDLPERLTGYMLDRVIAEAVGERRVDEKLRAELEARYRPGVERSLRREILLGAVARQEALEASEEDVAREIERMTQAEPRQAARVRARYQDAERRKALRESLLERKALDWLINAADMQETPAGESRLVVPAVR</sequence>
<evidence type="ECO:0000256" key="1">
    <source>
        <dbReference type="ARBA" id="ARBA00023110"/>
    </source>
</evidence>
<evidence type="ECO:0000256" key="2">
    <source>
        <dbReference type="ARBA" id="ARBA00023235"/>
    </source>
</evidence>
<dbReference type="GO" id="GO:0003755">
    <property type="term" value="F:peptidyl-prolyl cis-trans isomerase activity"/>
    <property type="evidence" value="ECO:0007669"/>
    <property type="project" value="UniProtKB-KW"/>
</dbReference>
<organism evidence="4 5">
    <name type="scientific">Eiseniibacteriota bacterium</name>
    <dbReference type="NCBI Taxonomy" id="2212470"/>
    <lineage>
        <taxon>Bacteria</taxon>
        <taxon>Candidatus Eiseniibacteriota</taxon>
    </lineage>
</organism>
<keyword evidence="2" id="KW-0413">Isomerase</keyword>
<dbReference type="AlphaFoldDB" id="A0A538S8U1"/>
<dbReference type="Proteomes" id="UP000317716">
    <property type="component" value="Unassembled WGS sequence"/>
</dbReference>
<keyword evidence="1" id="KW-0697">Rotamase</keyword>
<feature type="non-terminal residue" evidence="4">
    <location>
        <position position="1"/>
    </location>
</feature>
<comment type="caution">
    <text evidence="4">The sequence shown here is derived from an EMBL/GenBank/DDBJ whole genome shotgun (WGS) entry which is preliminary data.</text>
</comment>
<feature type="domain" description="Trigger factor C-terminal" evidence="3">
    <location>
        <begin position="34"/>
        <end position="183"/>
    </location>
</feature>
<proteinExistence type="predicted"/>